<dbReference type="Pfam" id="PF04773">
    <property type="entry name" value="FecR"/>
    <property type="match status" value="1"/>
</dbReference>
<feature type="domain" description="FecR protein" evidence="3">
    <location>
        <begin position="132"/>
        <end position="228"/>
    </location>
</feature>
<evidence type="ECO:0000256" key="2">
    <source>
        <dbReference type="SAM" id="Phobius"/>
    </source>
</evidence>
<accession>A0A512RLV7</accession>
<dbReference type="EMBL" id="BKAU01000002">
    <property type="protein sequence ID" value="GEP96659.1"/>
    <property type="molecule type" value="Genomic_DNA"/>
</dbReference>
<evidence type="ECO:0000259" key="4">
    <source>
        <dbReference type="Pfam" id="PF16344"/>
    </source>
</evidence>
<dbReference type="PANTHER" id="PTHR30273:SF2">
    <property type="entry name" value="PROTEIN FECR"/>
    <property type="match status" value="1"/>
</dbReference>
<dbReference type="Pfam" id="PF16344">
    <property type="entry name" value="FecR_C"/>
    <property type="match status" value="1"/>
</dbReference>
<keyword evidence="6" id="KW-1185">Reference proteome</keyword>
<dbReference type="InterPro" id="IPR032508">
    <property type="entry name" value="FecR_C"/>
</dbReference>
<evidence type="ECO:0000259" key="3">
    <source>
        <dbReference type="Pfam" id="PF04773"/>
    </source>
</evidence>
<gene>
    <name evidence="5" type="ORF">CCY01nite_29190</name>
</gene>
<feature type="transmembrane region" description="Helical" evidence="2">
    <location>
        <begin position="105"/>
        <end position="122"/>
    </location>
</feature>
<dbReference type="GO" id="GO:0016989">
    <property type="term" value="F:sigma factor antagonist activity"/>
    <property type="evidence" value="ECO:0007669"/>
    <property type="project" value="TreeGrafter"/>
</dbReference>
<dbReference type="AlphaFoldDB" id="A0A512RLV7"/>
<sequence length="358" mass="40291">MTDRFWELMARNWSGNISEEERAELERYLLEHPEYWLKAGLEKRLDYKAGTHLSASQAGALADEVLARIQAEETGEPAADAPGKTQADEAGEPAESKRGRVKRRVALMLAVLIGVVFTWYLWKPAMDKPLKEIATIPGMKTSINLGDGTTVWLNAGSTLRYPEVFNRQDNIREVFLEGEGYFQVKQQAGKPFIIHTSTMDVKVLGTTLNVRAYADEDFSETALVNGAVMVTVQGKDFYLKPREKVIVRKKNNAAPAGGRRKTPAEQISLEPVRGVSDSLLMETAWREEKLVFQDETFAALALRLERWYGVKITINDPALRNSRFSGRADNVSLEQLLSILNAITPFNYDIKEREVIIQ</sequence>
<keyword evidence="2" id="KW-0472">Membrane</keyword>
<evidence type="ECO:0000313" key="6">
    <source>
        <dbReference type="Proteomes" id="UP000321436"/>
    </source>
</evidence>
<dbReference type="Gene3D" id="3.55.50.30">
    <property type="match status" value="1"/>
</dbReference>
<dbReference type="RefSeq" id="WP_186831064.1">
    <property type="nucleotide sequence ID" value="NZ_BKAU01000002.1"/>
</dbReference>
<comment type="caution">
    <text evidence="5">The sequence shown here is derived from an EMBL/GenBank/DDBJ whole genome shotgun (WGS) entry which is preliminary data.</text>
</comment>
<keyword evidence="2" id="KW-1133">Transmembrane helix</keyword>
<keyword evidence="2" id="KW-0812">Transmembrane</keyword>
<dbReference type="InterPro" id="IPR012373">
    <property type="entry name" value="Ferrdict_sens_TM"/>
</dbReference>
<evidence type="ECO:0008006" key="7">
    <source>
        <dbReference type="Google" id="ProtNLM"/>
    </source>
</evidence>
<reference evidence="5 6" key="1">
    <citation type="submission" date="2019-07" db="EMBL/GenBank/DDBJ databases">
        <title>Whole genome shotgun sequence of Chitinophaga cymbidii NBRC 109752.</title>
        <authorList>
            <person name="Hosoyama A."/>
            <person name="Uohara A."/>
            <person name="Ohji S."/>
            <person name="Ichikawa N."/>
        </authorList>
    </citation>
    <scope>NUCLEOTIDE SEQUENCE [LARGE SCALE GENOMIC DNA]</scope>
    <source>
        <strain evidence="5 6">NBRC 109752</strain>
    </source>
</reference>
<organism evidence="5 6">
    <name type="scientific">Chitinophaga cymbidii</name>
    <dbReference type="NCBI Taxonomy" id="1096750"/>
    <lineage>
        <taxon>Bacteria</taxon>
        <taxon>Pseudomonadati</taxon>
        <taxon>Bacteroidota</taxon>
        <taxon>Chitinophagia</taxon>
        <taxon>Chitinophagales</taxon>
        <taxon>Chitinophagaceae</taxon>
        <taxon>Chitinophaga</taxon>
    </lineage>
</organism>
<dbReference type="PIRSF" id="PIRSF018266">
    <property type="entry name" value="FecR"/>
    <property type="match status" value="1"/>
</dbReference>
<feature type="domain" description="Protein FecR C-terminal" evidence="4">
    <location>
        <begin position="289"/>
        <end position="357"/>
    </location>
</feature>
<name>A0A512RLV7_9BACT</name>
<dbReference type="Proteomes" id="UP000321436">
    <property type="component" value="Unassembled WGS sequence"/>
</dbReference>
<proteinExistence type="predicted"/>
<feature type="region of interest" description="Disordered" evidence="1">
    <location>
        <begin position="74"/>
        <end position="97"/>
    </location>
</feature>
<dbReference type="Gene3D" id="2.60.120.1440">
    <property type="match status" value="1"/>
</dbReference>
<evidence type="ECO:0000313" key="5">
    <source>
        <dbReference type="EMBL" id="GEP96659.1"/>
    </source>
</evidence>
<dbReference type="InterPro" id="IPR006860">
    <property type="entry name" value="FecR"/>
</dbReference>
<dbReference type="PANTHER" id="PTHR30273">
    <property type="entry name" value="PERIPLASMIC SIGNAL SENSOR AND SIGMA FACTOR ACTIVATOR FECR-RELATED"/>
    <property type="match status" value="1"/>
</dbReference>
<protein>
    <recommendedName>
        <fullName evidence="7">Anti-sigma factor</fullName>
    </recommendedName>
</protein>
<evidence type="ECO:0000256" key="1">
    <source>
        <dbReference type="SAM" id="MobiDB-lite"/>
    </source>
</evidence>